<dbReference type="HOGENOM" id="CLU_099424_1_0_10"/>
<organism evidence="2 3">
    <name type="scientific">Pontibacter korlensis</name>
    <dbReference type="NCBI Taxonomy" id="400092"/>
    <lineage>
        <taxon>Bacteria</taxon>
        <taxon>Pseudomonadati</taxon>
        <taxon>Bacteroidota</taxon>
        <taxon>Cytophagia</taxon>
        <taxon>Cytophagales</taxon>
        <taxon>Hymenobacteraceae</taxon>
        <taxon>Pontibacter</taxon>
    </lineage>
</organism>
<dbReference type="KEGG" id="pko:PKOR_02635"/>
<dbReference type="AlphaFoldDB" id="A0A0E3ZC39"/>
<name>A0A0E3ZC39_9BACT</name>
<accession>A0A0E3ZC39</accession>
<dbReference type="PANTHER" id="PTHR38037:SF2">
    <property type="entry name" value="ATP-DEPENDENT ZINC PROTEASE DOMAIN-CONTAINING PROTEIN-RELATED"/>
    <property type="match status" value="1"/>
</dbReference>
<dbReference type="STRING" id="400092.PKOR_02635"/>
<dbReference type="InterPro" id="IPR008503">
    <property type="entry name" value="Asp_endopeptidase"/>
</dbReference>
<reference evidence="2 3" key="1">
    <citation type="journal article" date="2015" name="Sci. Rep.">
        <title>Unraveling adaptation of Pontibacter korlensis to radiation and infertility in desert through complete genome and comparative transcriptomic analysis.</title>
        <authorList>
            <person name="Dai J."/>
            <person name="Dai W."/>
            <person name="Qiu C."/>
            <person name="Yang Z."/>
            <person name="Zhang Y."/>
            <person name="Zhou M."/>
            <person name="Zhang L."/>
            <person name="Fang C."/>
            <person name="Gao Q."/>
            <person name="Yang Q."/>
            <person name="Li X."/>
            <person name="Wang Z."/>
            <person name="Wang Z."/>
            <person name="Jia Z."/>
            <person name="Chen X."/>
        </authorList>
    </citation>
    <scope>NUCLEOTIDE SEQUENCE [LARGE SCALE GENOMIC DNA]</scope>
    <source>
        <strain evidence="2 3">X14-1T</strain>
    </source>
</reference>
<dbReference type="SUPFAM" id="SSF50630">
    <property type="entry name" value="Acid proteases"/>
    <property type="match status" value="1"/>
</dbReference>
<evidence type="ECO:0000259" key="1">
    <source>
        <dbReference type="Pfam" id="PF05618"/>
    </source>
</evidence>
<evidence type="ECO:0000313" key="3">
    <source>
        <dbReference type="Proteomes" id="UP000033109"/>
    </source>
</evidence>
<sequence length="160" mass="18750">MREEKLHKPKPEKLLIGRRELVSFPELDIEEIEAKVDTGAYTSAIHCSDIHEEVRPDGTKVICLDLLDPSHLQYNHKKLTFAEYNLREIKSSIGEKQERYVIRTRIKIFDEEIEAEFSLSDRSDMKYPVLIGRTLLKGRFIVDVAKKNLAHKYKIKQKQK</sequence>
<evidence type="ECO:0000313" key="2">
    <source>
        <dbReference type="EMBL" id="AKD02229.1"/>
    </source>
</evidence>
<dbReference type="InterPro" id="IPR021109">
    <property type="entry name" value="Peptidase_aspartic_dom_sf"/>
</dbReference>
<protein>
    <submittedName>
        <fullName evidence="2">30S ribosomal protein S6 modification protein RimK</fullName>
    </submittedName>
</protein>
<dbReference type="Gene3D" id="2.40.70.10">
    <property type="entry name" value="Acid Proteases"/>
    <property type="match status" value="1"/>
</dbReference>
<dbReference type="Pfam" id="PF05618">
    <property type="entry name" value="Zn_protease"/>
    <property type="match status" value="1"/>
</dbReference>
<dbReference type="OrthoDB" id="9782977at2"/>
<dbReference type="PANTHER" id="PTHR38037">
    <property type="entry name" value="ZN_PROTEASE DOMAIN-CONTAINING PROTEIN"/>
    <property type="match status" value="1"/>
</dbReference>
<keyword evidence="3" id="KW-1185">Reference proteome</keyword>
<dbReference type="Proteomes" id="UP000033109">
    <property type="component" value="Chromosome"/>
</dbReference>
<dbReference type="PATRIC" id="fig|400092.3.peg.598"/>
<feature type="domain" description="Retropepsin-like aspartic endopeptidase" evidence="1">
    <location>
        <begin position="16"/>
        <end position="151"/>
    </location>
</feature>
<proteinExistence type="predicted"/>
<gene>
    <name evidence="2" type="ORF">PKOR_02635</name>
</gene>
<dbReference type="EMBL" id="CP009621">
    <property type="protein sequence ID" value="AKD02229.1"/>
    <property type="molecule type" value="Genomic_DNA"/>
</dbReference>
<dbReference type="RefSeq" id="WP_046308986.1">
    <property type="nucleotide sequence ID" value="NZ_CBCSCY010000007.1"/>
</dbReference>